<evidence type="ECO:0000313" key="13">
    <source>
        <dbReference type="EMBL" id="VDM38634.1"/>
    </source>
</evidence>
<dbReference type="InterPro" id="IPR005027">
    <property type="entry name" value="Glyco_trans_43"/>
</dbReference>
<evidence type="ECO:0000256" key="12">
    <source>
        <dbReference type="RuleBase" id="RU363127"/>
    </source>
</evidence>
<dbReference type="EMBL" id="UYWY01019657">
    <property type="protein sequence ID" value="VDM38634.1"/>
    <property type="molecule type" value="Genomic_DNA"/>
</dbReference>
<dbReference type="PANTHER" id="PTHR10896">
    <property type="entry name" value="GALACTOSYLGALACTOSYLXYLOSYLPROTEIN 3-BETA-GLUCURONOSYLTRANSFERASE BETA-1,3-GLUCURONYLTRANSFERASE"/>
    <property type="match status" value="1"/>
</dbReference>
<sequence length="339" mass="38879">MSSTQRQFGVKASVIAFIFMLHFISVVVYAPSKAEVELSTRFCSRSFQALRPSEFRAQPLIIVITPTRKSLTRLPDMTRLAQSLMLVRRLAWVVVESGAVIADPIERLLKRSKLPFCYFTEHSNNAHLKDWRWLGRDSGLKFVIYRFAQFSNRAVVYFADADGAYDIRLFESYIRNVNTLGVWALGLAGAELVVAPRVTQIGIVDGWLSETHSDLEWPLDASGFAINLKVLLRHNKYVKLYSYHRENISLVNCESPVQQCFLLRLGLTRNDAKPFGYNIMPRDVLAWQPITSFRLKEPTKVYSTYDYVIEYDPPKQGWQSNKAYNGTTLTRQKVLKHAV</sequence>
<name>A0A183UFP3_TOXCA</name>
<evidence type="ECO:0000313" key="14">
    <source>
        <dbReference type="Proteomes" id="UP000050794"/>
    </source>
</evidence>
<evidence type="ECO:0000256" key="10">
    <source>
        <dbReference type="ARBA" id="ARBA00047979"/>
    </source>
</evidence>
<keyword evidence="9" id="KW-0325">Glycoprotein</keyword>
<evidence type="ECO:0000256" key="5">
    <source>
        <dbReference type="ARBA" id="ARBA00022692"/>
    </source>
</evidence>
<reference evidence="13 14" key="2">
    <citation type="submission" date="2018-11" db="EMBL/GenBank/DDBJ databases">
        <authorList>
            <consortium name="Pathogen Informatics"/>
        </authorList>
    </citation>
    <scope>NUCLEOTIDE SEQUENCE [LARGE SCALE GENOMIC DNA]</scope>
</reference>
<reference evidence="15" key="1">
    <citation type="submission" date="2016-06" db="UniProtKB">
        <authorList>
            <consortium name="WormBaseParasite"/>
        </authorList>
    </citation>
    <scope>IDENTIFICATION</scope>
</reference>
<evidence type="ECO:0000256" key="1">
    <source>
        <dbReference type="ARBA" id="ARBA00004606"/>
    </source>
</evidence>
<keyword evidence="5 12" id="KW-0812">Transmembrane</keyword>
<organism evidence="14 15">
    <name type="scientific">Toxocara canis</name>
    <name type="common">Canine roundworm</name>
    <dbReference type="NCBI Taxonomy" id="6265"/>
    <lineage>
        <taxon>Eukaryota</taxon>
        <taxon>Metazoa</taxon>
        <taxon>Ecdysozoa</taxon>
        <taxon>Nematoda</taxon>
        <taxon>Chromadorea</taxon>
        <taxon>Rhabditida</taxon>
        <taxon>Spirurina</taxon>
        <taxon>Ascaridomorpha</taxon>
        <taxon>Ascaridoidea</taxon>
        <taxon>Toxocaridae</taxon>
        <taxon>Toxocara</taxon>
    </lineage>
</organism>
<dbReference type="GO" id="GO:0000139">
    <property type="term" value="C:Golgi membrane"/>
    <property type="evidence" value="ECO:0007669"/>
    <property type="project" value="UniProtKB-SubCell"/>
</dbReference>
<dbReference type="UniPathway" id="UPA00378"/>
<keyword evidence="14" id="KW-1185">Reference proteome</keyword>
<dbReference type="InterPro" id="IPR029044">
    <property type="entry name" value="Nucleotide-diphossugar_trans"/>
</dbReference>
<dbReference type="SUPFAM" id="SSF53448">
    <property type="entry name" value="Nucleotide-diphospho-sugar transferases"/>
    <property type="match status" value="1"/>
</dbReference>
<comment type="catalytic activity">
    <reaction evidence="10 12">
        <text>3-O-(beta-D-galactosyl-(1-&gt;3)-beta-D-galactosyl-(1-&gt;4)-beta-D-xylosyl)-L-seryl-[protein] + UDP-alpha-D-glucuronate = 3-O-(beta-D-GlcA-(1-&gt;3)-beta-D-Gal-(1-&gt;3)-beta-D-Gal-(1-&gt;4)-beta-D-Xyl)-L-seryl-[protein] + UDP + H(+)</text>
        <dbReference type="Rhea" id="RHEA:24168"/>
        <dbReference type="Rhea" id="RHEA-COMP:12571"/>
        <dbReference type="Rhea" id="RHEA-COMP:12573"/>
        <dbReference type="ChEBI" id="CHEBI:15378"/>
        <dbReference type="ChEBI" id="CHEBI:58052"/>
        <dbReference type="ChEBI" id="CHEBI:58223"/>
        <dbReference type="ChEBI" id="CHEBI:132090"/>
        <dbReference type="ChEBI" id="CHEBI:132093"/>
        <dbReference type="EC" id="2.4.1.135"/>
    </reaction>
</comment>
<evidence type="ECO:0000256" key="3">
    <source>
        <dbReference type="ARBA" id="ARBA00012641"/>
    </source>
</evidence>
<dbReference type="GO" id="GO:0050650">
    <property type="term" value="P:chondroitin sulfate proteoglycan biosynthetic process"/>
    <property type="evidence" value="ECO:0007669"/>
    <property type="project" value="TreeGrafter"/>
</dbReference>
<evidence type="ECO:0000256" key="9">
    <source>
        <dbReference type="ARBA" id="ARBA00023180"/>
    </source>
</evidence>
<keyword evidence="11 12" id="KW-0464">Manganese</keyword>
<feature type="binding site" evidence="11">
    <location>
        <position position="162"/>
    </location>
    <ligand>
        <name>Mn(2+)</name>
        <dbReference type="ChEBI" id="CHEBI:29035"/>
    </ligand>
</feature>
<accession>A0A183UFP3</accession>
<feature type="transmembrane region" description="Helical" evidence="12">
    <location>
        <begin position="12"/>
        <end position="31"/>
    </location>
</feature>
<evidence type="ECO:0000256" key="4">
    <source>
        <dbReference type="ARBA" id="ARBA00022679"/>
    </source>
</evidence>
<keyword evidence="11 12" id="KW-0479">Metal-binding</keyword>
<comment type="pathway">
    <text evidence="12">Protein modification; protein glycosylation.</text>
</comment>
<keyword evidence="8 12" id="KW-0472">Membrane</keyword>
<comment type="similarity">
    <text evidence="2 12">Belongs to the glycosyltransferase 43 family.</text>
</comment>
<evidence type="ECO:0000256" key="8">
    <source>
        <dbReference type="ARBA" id="ARBA00023136"/>
    </source>
</evidence>
<evidence type="ECO:0000256" key="7">
    <source>
        <dbReference type="ARBA" id="ARBA00022989"/>
    </source>
</evidence>
<keyword evidence="12" id="KW-0333">Golgi apparatus</keyword>
<comment type="subcellular location">
    <subcellularLocation>
        <location evidence="12">Golgi apparatus membrane</location>
        <topology evidence="12">Single-pass type II membrane protein</topology>
    </subcellularLocation>
    <subcellularLocation>
        <location evidence="1">Membrane</location>
        <topology evidence="1">Single-pass type II membrane protein</topology>
    </subcellularLocation>
</comment>
<proteinExistence type="inferred from homology"/>
<dbReference type="EC" id="2.4.1.135" evidence="3 12"/>
<evidence type="ECO:0000313" key="15">
    <source>
        <dbReference type="WBParaSite" id="TCNE_0000731301-mRNA-1"/>
    </source>
</evidence>
<evidence type="ECO:0000256" key="6">
    <source>
        <dbReference type="ARBA" id="ARBA00022968"/>
    </source>
</evidence>
<dbReference type="GO" id="GO:0005975">
    <property type="term" value="P:carbohydrate metabolic process"/>
    <property type="evidence" value="ECO:0007669"/>
    <property type="project" value="TreeGrafter"/>
</dbReference>
<keyword evidence="7 12" id="KW-1133">Transmembrane helix</keyword>
<protein>
    <recommendedName>
        <fullName evidence="3 12">Galactosylgalactosylxylosylprotein 3-beta-glucuronosyltransferase</fullName>
        <ecNumber evidence="3 12">2.4.1.135</ecNumber>
    </recommendedName>
</protein>
<dbReference type="GO" id="GO:0015018">
    <property type="term" value="F:galactosylgalactosylxylosylprotein 3-beta-glucuronosyltransferase activity"/>
    <property type="evidence" value="ECO:0007669"/>
    <property type="project" value="UniProtKB-UniRule"/>
</dbReference>
<evidence type="ECO:0000256" key="2">
    <source>
        <dbReference type="ARBA" id="ARBA00007706"/>
    </source>
</evidence>
<dbReference type="AlphaFoldDB" id="A0A183UFP3"/>
<dbReference type="PANTHER" id="PTHR10896:SF30">
    <property type="entry name" value="GALACTOSYLGALACTOSYLXYLOSYLPROTEIN 3-BETA-GLUCURONOSYLTRANSFERASE"/>
    <property type="match status" value="1"/>
</dbReference>
<dbReference type="Gene3D" id="3.90.550.10">
    <property type="entry name" value="Spore Coat Polysaccharide Biosynthesis Protein SpsA, Chain A"/>
    <property type="match status" value="1"/>
</dbReference>
<dbReference type="Proteomes" id="UP000050794">
    <property type="component" value="Unassembled WGS sequence"/>
</dbReference>
<dbReference type="WBParaSite" id="TCNE_0000731301-mRNA-1">
    <property type="protein sequence ID" value="TCNE_0000731301-mRNA-1"/>
    <property type="gene ID" value="TCNE_0000731301"/>
</dbReference>
<keyword evidence="6 12" id="KW-0735">Signal-anchor</keyword>
<dbReference type="GO" id="GO:0046872">
    <property type="term" value="F:metal ion binding"/>
    <property type="evidence" value="ECO:0007669"/>
    <property type="project" value="UniProtKB-KW"/>
</dbReference>
<dbReference type="Pfam" id="PF03360">
    <property type="entry name" value="Glyco_transf_43"/>
    <property type="match status" value="1"/>
</dbReference>
<evidence type="ECO:0000256" key="11">
    <source>
        <dbReference type="PIRSR" id="PIRSR605027-3"/>
    </source>
</evidence>
<keyword evidence="4 12" id="KW-0808">Transferase</keyword>
<comment type="cofactor">
    <cofactor evidence="11 12">
        <name>Mn(2+)</name>
        <dbReference type="ChEBI" id="CHEBI:29035"/>
    </cofactor>
</comment>
<gene>
    <name evidence="13" type="ORF">TCNE_LOCUS7313</name>
</gene>